<dbReference type="Pfam" id="PF12697">
    <property type="entry name" value="Abhydrolase_6"/>
    <property type="match status" value="1"/>
</dbReference>
<dbReference type="Gene3D" id="3.40.50.1820">
    <property type="entry name" value="alpha/beta hydrolase"/>
    <property type="match status" value="1"/>
</dbReference>
<dbReference type="PANTHER" id="PTHR43194">
    <property type="entry name" value="HYDROLASE ALPHA/BETA FOLD FAMILY"/>
    <property type="match status" value="1"/>
</dbReference>
<dbReference type="CDD" id="cd12809">
    <property type="entry name" value="Esterase_713_like-2"/>
    <property type="match status" value="1"/>
</dbReference>
<evidence type="ECO:0000259" key="1">
    <source>
        <dbReference type="Pfam" id="PF12697"/>
    </source>
</evidence>
<dbReference type="OrthoDB" id="9978720at2759"/>
<evidence type="ECO:0000313" key="2">
    <source>
        <dbReference type="EMBL" id="KAF2251091.1"/>
    </source>
</evidence>
<reference evidence="2" key="1">
    <citation type="journal article" date="2020" name="Stud. Mycol.">
        <title>101 Dothideomycetes genomes: a test case for predicting lifestyles and emergence of pathogens.</title>
        <authorList>
            <person name="Haridas S."/>
            <person name="Albert R."/>
            <person name="Binder M."/>
            <person name="Bloem J."/>
            <person name="Labutti K."/>
            <person name="Salamov A."/>
            <person name="Andreopoulos B."/>
            <person name="Baker S."/>
            <person name="Barry K."/>
            <person name="Bills G."/>
            <person name="Bluhm B."/>
            <person name="Cannon C."/>
            <person name="Castanera R."/>
            <person name="Culley D."/>
            <person name="Daum C."/>
            <person name="Ezra D."/>
            <person name="Gonzalez J."/>
            <person name="Henrissat B."/>
            <person name="Kuo A."/>
            <person name="Liang C."/>
            <person name="Lipzen A."/>
            <person name="Lutzoni F."/>
            <person name="Magnuson J."/>
            <person name="Mondo S."/>
            <person name="Nolan M."/>
            <person name="Ohm R."/>
            <person name="Pangilinan J."/>
            <person name="Park H.-J."/>
            <person name="Ramirez L."/>
            <person name="Alfaro M."/>
            <person name="Sun H."/>
            <person name="Tritt A."/>
            <person name="Yoshinaga Y."/>
            <person name="Zwiers L.-H."/>
            <person name="Turgeon B."/>
            <person name="Goodwin S."/>
            <person name="Spatafora J."/>
            <person name="Crous P."/>
            <person name="Grigoriev I."/>
        </authorList>
    </citation>
    <scope>NUCLEOTIDE SEQUENCE</scope>
    <source>
        <strain evidence="2">CBS 122368</strain>
    </source>
</reference>
<dbReference type="GeneID" id="54582000"/>
<evidence type="ECO:0000313" key="3">
    <source>
        <dbReference type="Proteomes" id="UP000800094"/>
    </source>
</evidence>
<dbReference type="AlphaFoldDB" id="A0A6A6IKY9"/>
<feature type="domain" description="AB hydrolase-1" evidence="1">
    <location>
        <begin position="61"/>
        <end position="344"/>
    </location>
</feature>
<dbReference type="InterPro" id="IPR000073">
    <property type="entry name" value="AB_hydrolase_1"/>
</dbReference>
<gene>
    <name evidence="2" type="ORF">BU26DRAFT_517820</name>
</gene>
<dbReference type="RefSeq" id="XP_033686095.1">
    <property type="nucleotide sequence ID" value="XM_033828670.1"/>
</dbReference>
<dbReference type="SUPFAM" id="SSF53474">
    <property type="entry name" value="alpha/beta-Hydrolases"/>
    <property type="match status" value="1"/>
</dbReference>
<dbReference type="GO" id="GO:0016787">
    <property type="term" value="F:hydrolase activity"/>
    <property type="evidence" value="ECO:0007669"/>
    <property type="project" value="UniProtKB-KW"/>
</dbReference>
<dbReference type="InterPro" id="IPR050228">
    <property type="entry name" value="Carboxylesterase_BioH"/>
</dbReference>
<keyword evidence="2" id="KW-0378">Hydrolase</keyword>
<name>A0A6A6IKY9_9PLEO</name>
<keyword evidence="3" id="KW-1185">Reference proteome</keyword>
<dbReference type="PANTHER" id="PTHR43194:SF4">
    <property type="entry name" value="AB HYDROLASE-1 DOMAIN-CONTAINING PROTEIN"/>
    <property type="match status" value="1"/>
</dbReference>
<dbReference type="InterPro" id="IPR029058">
    <property type="entry name" value="AB_hydrolase_fold"/>
</dbReference>
<dbReference type="EMBL" id="ML987193">
    <property type="protein sequence ID" value="KAF2251091.1"/>
    <property type="molecule type" value="Genomic_DNA"/>
</dbReference>
<organism evidence="2 3">
    <name type="scientific">Trematosphaeria pertusa</name>
    <dbReference type="NCBI Taxonomy" id="390896"/>
    <lineage>
        <taxon>Eukaryota</taxon>
        <taxon>Fungi</taxon>
        <taxon>Dikarya</taxon>
        <taxon>Ascomycota</taxon>
        <taxon>Pezizomycotina</taxon>
        <taxon>Dothideomycetes</taxon>
        <taxon>Pleosporomycetidae</taxon>
        <taxon>Pleosporales</taxon>
        <taxon>Massarineae</taxon>
        <taxon>Trematosphaeriaceae</taxon>
        <taxon>Trematosphaeria</taxon>
    </lineage>
</organism>
<dbReference type="Proteomes" id="UP000800094">
    <property type="component" value="Unassembled WGS sequence"/>
</dbReference>
<proteinExistence type="predicted"/>
<sequence>MDSSDALHVPHSREVFYTGGEYTVIPDNPSSSTTTSQYMLNQIYVEKLTPLHPTASRPYPLIFIPGAGQTGTNFLDTPDGRPGWANFFLSHGYTVYLTDQPSRGRSPWHPSVGSMHAFSTADLEKLFTACASHDLWPRSRTHAQWPGTGKAGDPIFDRFFASQVQYQADRKISEAQNASAYTKLMDEVGEAYLVTHSQAGPYGWRVGDARPHLVKGIVALEPGGPPFENKFPQKSGRVRIWGITDLEVEYDPSAGPNAEFLETVRIRAKDSQCMDYLLQKEPAKTLKNLSQVPVLVVTAEASYHAPYDYGTVAYLRQAGVQVEHMELWEQGIRGNGHMFFMERNNFDIAERVLRWLNEH</sequence>
<accession>A0A6A6IKY9</accession>
<protein>
    <submittedName>
        <fullName evidence="2">Alpha/beta-hydrolase</fullName>
    </submittedName>
</protein>